<dbReference type="InterPro" id="IPR010438">
    <property type="entry name" value="Lambda_Bor"/>
</dbReference>
<evidence type="ECO:0000313" key="2">
    <source>
        <dbReference type="Proteomes" id="UP001597545"/>
    </source>
</evidence>
<dbReference type="PROSITE" id="PS51257">
    <property type="entry name" value="PROKAR_LIPOPROTEIN"/>
    <property type="match status" value="1"/>
</dbReference>
<comment type="caution">
    <text evidence="1">The sequence shown here is derived from an EMBL/GenBank/DDBJ whole genome shotgun (WGS) entry which is preliminary data.</text>
</comment>
<dbReference type="Pfam" id="PF06291">
    <property type="entry name" value="Lambda_Bor"/>
    <property type="match status" value="1"/>
</dbReference>
<dbReference type="Proteomes" id="UP001597545">
    <property type="component" value="Unassembled WGS sequence"/>
</dbReference>
<name>A0ABW5KM06_9SPHI</name>
<proteinExistence type="predicted"/>
<gene>
    <name evidence="1" type="ORF">ACFSR5_18615</name>
</gene>
<reference evidence="2" key="1">
    <citation type="journal article" date="2019" name="Int. J. Syst. Evol. Microbiol.">
        <title>The Global Catalogue of Microorganisms (GCM) 10K type strain sequencing project: providing services to taxonomists for standard genome sequencing and annotation.</title>
        <authorList>
            <consortium name="The Broad Institute Genomics Platform"/>
            <consortium name="The Broad Institute Genome Sequencing Center for Infectious Disease"/>
            <person name="Wu L."/>
            <person name="Ma J."/>
        </authorList>
    </citation>
    <scope>NUCLEOTIDE SEQUENCE [LARGE SCALE GENOMIC DNA]</scope>
    <source>
        <strain evidence="2">KCTC 42662</strain>
    </source>
</reference>
<organism evidence="1 2">
    <name type="scientific">Sphingobacterium suaedae</name>
    <dbReference type="NCBI Taxonomy" id="1686402"/>
    <lineage>
        <taxon>Bacteria</taxon>
        <taxon>Pseudomonadati</taxon>
        <taxon>Bacteroidota</taxon>
        <taxon>Sphingobacteriia</taxon>
        <taxon>Sphingobacteriales</taxon>
        <taxon>Sphingobacteriaceae</taxon>
        <taxon>Sphingobacterium</taxon>
    </lineage>
</organism>
<keyword evidence="2" id="KW-1185">Reference proteome</keyword>
<dbReference type="EMBL" id="JBHULR010000020">
    <property type="protein sequence ID" value="MFD2549664.1"/>
    <property type="molecule type" value="Genomic_DNA"/>
</dbReference>
<accession>A0ABW5KM06</accession>
<sequence length="96" mass="10698">MSLRTICFGLFFLLLLSGCQLWLDAQQGVRALDTSLILRRHYTVYGAVSVNESDKPRRGDRSPKTAQFRTQTFTDGILSAITLGMYVPEGGCIRTP</sequence>
<evidence type="ECO:0000313" key="1">
    <source>
        <dbReference type="EMBL" id="MFD2549664.1"/>
    </source>
</evidence>
<keyword evidence="1" id="KW-0449">Lipoprotein</keyword>
<dbReference type="RefSeq" id="WP_380905984.1">
    <property type="nucleotide sequence ID" value="NZ_JBHUEG010000019.1"/>
</dbReference>
<protein>
    <submittedName>
        <fullName evidence="1">Bor/Iss family lipoprotein</fullName>
    </submittedName>
</protein>